<dbReference type="Proteomes" id="UP000633205">
    <property type="component" value="Unassembled WGS sequence"/>
</dbReference>
<keyword evidence="2" id="KW-1185">Reference proteome</keyword>
<reference evidence="1" key="1">
    <citation type="journal article" date="2014" name="Int. J. Syst. Evol. Microbiol.">
        <title>Complete genome sequence of Corynebacterium casei LMG S-19264T (=DSM 44701T), isolated from a smear-ripened cheese.</title>
        <authorList>
            <consortium name="US DOE Joint Genome Institute (JGI-PGF)"/>
            <person name="Walter F."/>
            <person name="Albersmeier A."/>
            <person name="Kalinowski J."/>
            <person name="Ruckert C."/>
        </authorList>
    </citation>
    <scope>NUCLEOTIDE SEQUENCE</scope>
    <source>
        <strain evidence="1">CGMCC 1.15152</strain>
    </source>
</reference>
<sequence>MVADRTIYDDTKPSVGSLALAHQKLLYVEQDTAFENVTGDINNLNTNPTPITVQREVYGTKGRTSQDIIGYNFAPTFDVEVIRDPETGQIVAAQAWLIDLMDAAYSEGEANKRNFRIVEDALDERMPAFEGKFSVAVAPANTGYADKNVLTFTLANDGVVERMPISPIDETFTEDTTGGGE</sequence>
<dbReference type="RefSeq" id="WP_188711356.1">
    <property type="nucleotide sequence ID" value="NZ_BMHO01000001.1"/>
</dbReference>
<evidence type="ECO:0000313" key="1">
    <source>
        <dbReference type="EMBL" id="GGD33087.1"/>
    </source>
</evidence>
<gene>
    <name evidence="1" type="ORF">GCM10010915_11830</name>
</gene>
<dbReference type="AlphaFoldDB" id="A0A916Y669"/>
<reference evidence="1" key="2">
    <citation type="submission" date="2020-09" db="EMBL/GenBank/DDBJ databases">
        <authorList>
            <person name="Sun Q."/>
            <person name="Zhou Y."/>
        </authorList>
    </citation>
    <scope>NUCLEOTIDE SEQUENCE</scope>
    <source>
        <strain evidence="1">CGMCC 1.15152</strain>
    </source>
</reference>
<name>A0A916Y669_9MICO</name>
<proteinExistence type="predicted"/>
<evidence type="ECO:0000313" key="2">
    <source>
        <dbReference type="Proteomes" id="UP000633205"/>
    </source>
</evidence>
<protein>
    <submittedName>
        <fullName evidence="1">Uncharacterized protein</fullName>
    </submittedName>
</protein>
<organism evidence="1 2">
    <name type="scientific">Microbacterium faecale</name>
    <dbReference type="NCBI Taxonomy" id="1804630"/>
    <lineage>
        <taxon>Bacteria</taxon>
        <taxon>Bacillati</taxon>
        <taxon>Actinomycetota</taxon>
        <taxon>Actinomycetes</taxon>
        <taxon>Micrococcales</taxon>
        <taxon>Microbacteriaceae</taxon>
        <taxon>Microbacterium</taxon>
    </lineage>
</organism>
<comment type="caution">
    <text evidence="1">The sequence shown here is derived from an EMBL/GenBank/DDBJ whole genome shotgun (WGS) entry which is preliminary data.</text>
</comment>
<accession>A0A916Y669</accession>
<dbReference type="EMBL" id="BMHO01000001">
    <property type="protein sequence ID" value="GGD33087.1"/>
    <property type="molecule type" value="Genomic_DNA"/>
</dbReference>